<dbReference type="GO" id="GO:0019262">
    <property type="term" value="P:N-acetylneuraminate catabolic process"/>
    <property type="evidence" value="ECO:0007669"/>
    <property type="project" value="UniProtKB-UniRule"/>
</dbReference>
<keyword evidence="9" id="KW-1185">Reference proteome</keyword>
<dbReference type="NCBIfam" id="NF002231">
    <property type="entry name" value="PRK01130.1"/>
    <property type="match status" value="1"/>
</dbReference>
<dbReference type="InterPro" id="IPR013785">
    <property type="entry name" value="Aldolase_TIM"/>
</dbReference>
<dbReference type="EC" id="5.1.3.9" evidence="7"/>
<comment type="pathway">
    <text evidence="3 7">Amino-sugar metabolism; N-acetylneuraminate degradation; D-fructose 6-phosphate from N-acetylneuraminate: step 3/5.</text>
</comment>
<name>A0A7X1NPH6_9MICC</name>
<evidence type="ECO:0000313" key="9">
    <source>
        <dbReference type="Proteomes" id="UP000326464"/>
    </source>
</evidence>
<dbReference type="GO" id="GO:0006053">
    <property type="term" value="P:N-acetylmannosamine catabolic process"/>
    <property type="evidence" value="ECO:0007669"/>
    <property type="project" value="TreeGrafter"/>
</dbReference>
<evidence type="ECO:0000256" key="2">
    <source>
        <dbReference type="ARBA" id="ARBA00002147"/>
    </source>
</evidence>
<proteinExistence type="inferred from homology"/>
<dbReference type="Proteomes" id="UP000326464">
    <property type="component" value="Unassembled WGS sequence"/>
</dbReference>
<dbReference type="PANTHER" id="PTHR36204">
    <property type="entry name" value="N-ACETYLMANNOSAMINE-6-PHOSPHATE 2-EPIMERASE-RELATED"/>
    <property type="match status" value="1"/>
</dbReference>
<dbReference type="SUPFAM" id="SSF51366">
    <property type="entry name" value="Ribulose-phoshate binding barrel"/>
    <property type="match status" value="1"/>
</dbReference>
<dbReference type="EMBL" id="VJXX01000001">
    <property type="protein sequence ID" value="MPY10468.1"/>
    <property type="molecule type" value="Genomic_DNA"/>
</dbReference>
<gene>
    <name evidence="7" type="primary">nanE</name>
    <name evidence="8" type="ORF">FNH21_06985</name>
</gene>
<evidence type="ECO:0000313" key="8">
    <source>
        <dbReference type="EMBL" id="MPY10468.1"/>
    </source>
</evidence>
<dbReference type="OrthoDB" id="9781704at2"/>
<evidence type="ECO:0000256" key="3">
    <source>
        <dbReference type="ARBA" id="ARBA00005081"/>
    </source>
</evidence>
<dbReference type="Pfam" id="PF04131">
    <property type="entry name" value="NanE"/>
    <property type="match status" value="1"/>
</dbReference>
<evidence type="ECO:0000256" key="7">
    <source>
        <dbReference type="HAMAP-Rule" id="MF_01235"/>
    </source>
</evidence>
<reference evidence="9" key="1">
    <citation type="submission" date="2019-07" db="EMBL/GenBank/DDBJ databases">
        <title>Arthrobacter KR32 sp. nov., isolated from mountain cheese made of cows milk.</title>
        <authorList>
            <person name="Flegler A."/>
        </authorList>
    </citation>
    <scope>NUCLEOTIDE SEQUENCE [LARGE SCALE GENOMIC DNA]</scope>
    <source>
        <strain evidence="9">KR32</strain>
    </source>
</reference>
<dbReference type="CDD" id="cd04729">
    <property type="entry name" value="NanE"/>
    <property type="match status" value="1"/>
</dbReference>
<keyword evidence="5 7" id="KW-0413">Isomerase</keyword>
<accession>A0A7X1NPH6</accession>
<keyword evidence="6 7" id="KW-0119">Carbohydrate metabolism</keyword>
<dbReference type="HAMAP" id="MF_01235">
    <property type="entry name" value="ManNAc6P_epimer"/>
    <property type="match status" value="1"/>
</dbReference>
<dbReference type="GO" id="GO:0005829">
    <property type="term" value="C:cytosol"/>
    <property type="evidence" value="ECO:0007669"/>
    <property type="project" value="TreeGrafter"/>
</dbReference>
<dbReference type="InterPro" id="IPR011060">
    <property type="entry name" value="RibuloseP-bd_barrel"/>
</dbReference>
<evidence type="ECO:0000256" key="4">
    <source>
        <dbReference type="ARBA" id="ARBA00007439"/>
    </source>
</evidence>
<dbReference type="Gene3D" id="3.20.20.70">
    <property type="entry name" value="Aldolase class I"/>
    <property type="match status" value="1"/>
</dbReference>
<dbReference type="GO" id="GO:0047465">
    <property type="term" value="F:N-acylglucosamine-6-phosphate 2-epimerase activity"/>
    <property type="evidence" value="ECO:0007669"/>
    <property type="project" value="UniProtKB-EC"/>
</dbReference>
<organism evidence="8 9">
    <name type="scientific">Arthrobacter bussei</name>
    <dbReference type="NCBI Taxonomy" id="2594179"/>
    <lineage>
        <taxon>Bacteria</taxon>
        <taxon>Bacillati</taxon>
        <taxon>Actinomycetota</taxon>
        <taxon>Actinomycetes</taxon>
        <taxon>Micrococcales</taxon>
        <taxon>Micrococcaceae</taxon>
        <taxon>Arthrobacter</taxon>
    </lineage>
</organism>
<dbReference type="UniPathway" id="UPA00629">
    <property type="reaction ID" value="UER00682"/>
</dbReference>
<comment type="function">
    <text evidence="2 7">Converts N-acetylmannosamine-6-phosphate (ManNAc-6-P) to N-acetylglucosamine-6-phosphate (GlcNAc-6-P).</text>
</comment>
<comment type="similarity">
    <text evidence="4 7">Belongs to the NanE family.</text>
</comment>
<dbReference type="RefSeq" id="WP_152813341.1">
    <property type="nucleotide sequence ID" value="NZ_VJXX01000001.1"/>
</dbReference>
<evidence type="ECO:0000256" key="5">
    <source>
        <dbReference type="ARBA" id="ARBA00023235"/>
    </source>
</evidence>
<comment type="caution">
    <text evidence="8">The sequence shown here is derived from an EMBL/GenBank/DDBJ whole genome shotgun (WGS) entry which is preliminary data.</text>
</comment>
<evidence type="ECO:0000256" key="6">
    <source>
        <dbReference type="ARBA" id="ARBA00023277"/>
    </source>
</evidence>
<sequence length="224" mass="23276">MFTLDTLRSTLIVSCQAYSGEPMRDPRTMAQIAQSAVIGGAAAVRVQGLADIQAVRSAVEVPVIGLWKDGHDGVFITPTLHHALACAQAGAHVVALDGTRRTRPDGLSLKETINGVHERTSALVMADCGSVDDVLSAVEAGADIVGTTLAGYTDERAKTVGPDLELLSEIAALNLGVPVIAEGRIHTPEQGQQALHAGAFAVVVGTAITHPTTITRWFAEALSA</sequence>
<dbReference type="GO" id="GO:0005975">
    <property type="term" value="P:carbohydrate metabolic process"/>
    <property type="evidence" value="ECO:0007669"/>
    <property type="project" value="UniProtKB-UniRule"/>
</dbReference>
<dbReference type="InterPro" id="IPR007260">
    <property type="entry name" value="NanE"/>
</dbReference>
<protein>
    <recommendedName>
        <fullName evidence="7">Putative N-acetylmannosamine-6-phosphate 2-epimerase</fullName>
        <ecNumber evidence="7">5.1.3.9</ecNumber>
    </recommendedName>
    <alternativeName>
        <fullName evidence="7">ManNAc-6-P epimerase</fullName>
    </alternativeName>
</protein>
<dbReference type="AlphaFoldDB" id="A0A7X1NPH6"/>
<comment type="catalytic activity">
    <reaction evidence="1 7">
        <text>an N-acyl-D-glucosamine 6-phosphate = an N-acyl-D-mannosamine 6-phosphate</text>
        <dbReference type="Rhea" id="RHEA:23932"/>
        <dbReference type="ChEBI" id="CHEBI:57599"/>
        <dbReference type="ChEBI" id="CHEBI:57666"/>
        <dbReference type="EC" id="5.1.3.9"/>
    </reaction>
</comment>
<dbReference type="PANTHER" id="PTHR36204:SF1">
    <property type="entry name" value="N-ACETYLMANNOSAMINE-6-PHOSPHATE 2-EPIMERASE-RELATED"/>
    <property type="match status" value="1"/>
</dbReference>
<evidence type="ECO:0000256" key="1">
    <source>
        <dbReference type="ARBA" id="ARBA00000056"/>
    </source>
</evidence>